<dbReference type="Gene3D" id="3.40.50.150">
    <property type="entry name" value="Vaccinia Virus protein VP39"/>
    <property type="match status" value="1"/>
</dbReference>
<evidence type="ECO:0000313" key="10">
    <source>
        <dbReference type="EMBL" id="KAK7421764.1"/>
    </source>
</evidence>
<protein>
    <recommendedName>
        <fullName evidence="5">Arsenite methyltransferase</fullName>
        <ecNumber evidence="4">2.1.1.137</ecNumber>
    </recommendedName>
</protein>
<organism evidence="10 11">
    <name type="scientific">Neonectria punicea</name>
    <dbReference type="NCBI Taxonomy" id="979145"/>
    <lineage>
        <taxon>Eukaryota</taxon>
        <taxon>Fungi</taxon>
        <taxon>Dikarya</taxon>
        <taxon>Ascomycota</taxon>
        <taxon>Pezizomycotina</taxon>
        <taxon>Sordariomycetes</taxon>
        <taxon>Hypocreomycetidae</taxon>
        <taxon>Hypocreales</taxon>
        <taxon>Nectriaceae</taxon>
        <taxon>Neonectria</taxon>
    </lineage>
</organism>
<evidence type="ECO:0000256" key="1">
    <source>
        <dbReference type="ARBA" id="ARBA00022679"/>
    </source>
</evidence>
<evidence type="ECO:0000256" key="8">
    <source>
        <dbReference type="ARBA" id="ARBA00048428"/>
    </source>
</evidence>
<feature type="domain" description="Methyltransferase" evidence="9">
    <location>
        <begin position="21"/>
        <end position="133"/>
    </location>
</feature>
<evidence type="ECO:0000256" key="5">
    <source>
        <dbReference type="ARBA" id="ARBA00034545"/>
    </source>
</evidence>
<evidence type="ECO:0000256" key="7">
    <source>
        <dbReference type="ARBA" id="ARBA00047943"/>
    </source>
</evidence>
<evidence type="ECO:0000313" key="11">
    <source>
        <dbReference type="Proteomes" id="UP001498476"/>
    </source>
</evidence>
<dbReference type="InterPro" id="IPR029063">
    <property type="entry name" value="SAM-dependent_MTases_sf"/>
</dbReference>
<gene>
    <name evidence="10" type="ORF">QQX98_001978</name>
</gene>
<keyword evidence="1" id="KW-0808">Transferase</keyword>
<comment type="catalytic activity">
    <reaction evidence="7">
        <text>arsenic triglutathione + 2 [thioredoxin]-dithiol + 2 S-adenosyl-L-methionine + H2O = dimethylarsinous acid + 2 [thioredoxin]-disulfide + 3 glutathione + 2 S-adenosyl-L-homocysteine + 2 H(+)</text>
        <dbReference type="Rhea" id="RHEA:69464"/>
        <dbReference type="Rhea" id="RHEA-COMP:10698"/>
        <dbReference type="Rhea" id="RHEA-COMP:10700"/>
        <dbReference type="ChEBI" id="CHEBI:15377"/>
        <dbReference type="ChEBI" id="CHEBI:15378"/>
        <dbReference type="ChEBI" id="CHEBI:23808"/>
        <dbReference type="ChEBI" id="CHEBI:29950"/>
        <dbReference type="ChEBI" id="CHEBI:50058"/>
        <dbReference type="ChEBI" id="CHEBI:57856"/>
        <dbReference type="ChEBI" id="CHEBI:57925"/>
        <dbReference type="ChEBI" id="CHEBI:59789"/>
        <dbReference type="ChEBI" id="CHEBI:183640"/>
        <dbReference type="EC" id="2.1.1.137"/>
    </reaction>
</comment>
<comment type="catalytic activity">
    <reaction evidence="6">
        <text>arsenic triglutathione + [thioredoxin]-dithiol + S-adenosyl-L-methionine + 2 H2O = methylarsonous acid + [thioredoxin]-disulfide + 3 glutathione + S-adenosyl-L-homocysteine + H(+)</text>
        <dbReference type="Rhea" id="RHEA:69460"/>
        <dbReference type="Rhea" id="RHEA-COMP:10698"/>
        <dbReference type="Rhea" id="RHEA-COMP:10700"/>
        <dbReference type="ChEBI" id="CHEBI:15377"/>
        <dbReference type="ChEBI" id="CHEBI:15378"/>
        <dbReference type="ChEBI" id="CHEBI:17826"/>
        <dbReference type="ChEBI" id="CHEBI:29950"/>
        <dbReference type="ChEBI" id="CHEBI:50058"/>
        <dbReference type="ChEBI" id="CHEBI:57856"/>
        <dbReference type="ChEBI" id="CHEBI:57925"/>
        <dbReference type="ChEBI" id="CHEBI:59789"/>
        <dbReference type="ChEBI" id="CHEBI:183640"/>
        <dbReference type="EC" id="2.1.1.137"/>
    </reaction>
</comment>
<evidence type="ECO:0000256" key="6">
    <source>
        <dbReference type="ARBA" id="ARBA00047941"/>
    </source>
</evidence>
<reference evidence="10 11" key="1">
    <citation type="journal article" date="2025" name="Microbiol. Resour. Announc.">
        <title>Draft genome sequences for Neonectria magnoliae and Neonectria punicea, canker pathogens of Liriodendron tulipifera and Acer saccharum in West Virginia.</title>
        <authorList>
            <person name="Petronek H.M."/>
            <person name="Kasson M.T."/>
            <person name="Metheny A.M."/>
            <person name="Stauder C.M."/>
            <person name="Lovett B."/>
            <person name="Lynch S.C."/>
            <person name="Garnas J.R."/>
            <person name="Kasson L.R."/>
            <person name="Stajich J.E."/>
        </authorList>
    </citation>
    <scope>NUCLEOTIDE SEQUENCE [LARGE SCALE GENOMIC DNA]</scope>
    <source>
        <strain evidence="10 11">NRRL 64653</strain>
    </source>
</reference>
<dbReference type="EC" id="2.1.1.137" evidence="4"/>
<dbReference type="Proteomes" id="UP001498476">
    <property type="component" value="Unassembled WGS sequence"/>
</dbReference>
<accession>A0ABR1HKW7</accession>
<evidence type="ECO:0000256" key="2">
    <source>
        <dbReference type="ARBA" id="ARBA00022691"/>
    </source>
</evidence>
<dbReference type="SUPFAM" id="SSF53335">
    <property type="entry name" value="S-adenosyl-L-methionine-dependent methyltransferases"/>
    <property type="match status" value="1"/>
</dbReference>
<name>A0ABR1HKW7_9HYPO</name>
<dbReference type="PANTHER" id="PTHR43675:SF8">
    <property type="entry name" value="ARSENITE METHYLTRANSFERASE"/>
    <property type="match status" value="1"/>
</dbReference>
<dbReference type="Pfam" id="PF13847">
    <property type="entry name" value="Methyltransf_31"/>
    <property type="match status" value="1"/>
</dbReference>
<dbReference type="InterPro" id="IPR026669">
    <property type="entry name" value="Arsenite_MeTrfase-like"/>
</dbReference>
<sequence length="195" mass="21129">MNKASQRSNILVTIHNNPEIQDMLAKAQKLRTDSGKTNTQFVECRITNIALASGIADCIISNFVINHVPQEAKQLVFNEMFRLLKPGGRVAVSDTLATTPLPADVGRSIDLYVGCVAGTSQVAEYERHLEDTGFKDVLITDTGSDLNIYTTVSAVGQGCCPVGQGMATDLQGRDLNQWAGEWKSKVKCSEVVLTV</sequence>
<keyword evidence="2" id="KW-0949">S-adenosyl-L-methionine</keyword>
<dbReference type="CDD" id="cd02440">
    <property type="entry name" value="AdoMet_MTases"/>
    <property type="match status" value="1"/>
</dbReference>
<evidence type="ECO:0000256" key="4">
    <source>
        <dbReference type="ARBA" id="ARBA00034521"/>
    </source>
</evidence>
<dbReference type="EMBL" id="JAZAVJ010000020">
    <property type="protein sequence ID" value="KAK7421764.1"/>
    <property type="molecule type" value="Genomic_DNA"/>
</dbReference>
<comment type="caution">
    <text evidence="10">The sequence shown here is derived from an EMBL/GenBank/DDBJ whole genome shotgun (WGS) entry which is preliminary data.</text>
</comment>
<dbReference type="PANTHER" id="PTHR43675">
    <property type="entry name" value="ARSENITE METHYLTRANSFERASE"/>
    <property type="match status" value="1"/>
</dbReference>
<keyword evidence="11" id="KW-1185">Reference proteome</keyword>
<evidence type="ECO:0000256" key="3">
    <source>
        <dbReference type="ARBA" id="ARBA00034487"/>
    </source>
</evidence>
<evidence type="ECO:0000259" key="9">
    <source>
        <dbReference type="Pfam" id="PF13847"/>
    </source>
</evidence>
<dbReference type="InterPro" id="IPR025714">
    <property type="entry name" value="Methyltranfer_dom"/>
</dbReference>
<comment type="similarity">
    <text evidence="3">Belongs to the methyltransferase superfamily. Arsenite methyltransferase family.</text>
</comment>
<comment type="catalytic activity">
    <reaction evidence="8">
        <text>arsenic triglutathione + 3 [thioredoxin]-dithiol + 3 S-adenosyl-L-methionine = trimethylarsine + 3 [thioredoxin]-disulfide + 3 glutathione + 3 S-adenosyl-L-homocysteine + 3 H(+)</text>
        <dbReference type="Rhea" id="RHEA:69432"/>
        <dbReference type="Rhea" id="RHEA-COMP:10698"/>
        <dbReference type="Rhea" id="RHEA-COMP:10700"/>
        <dbReference type="ChEBI" id="CHEBI:15378"/>
        <dbReference type="ChEBI" id="CHEBI:27130"/>
        <dbReference type="ChEBI" id="CHEBI:29950"/>
        <dbReference type="ChEBI" id="CHEBI:50058"/>
        <dbReference type="ChEBI" id="CHEBI:57856"/>
        <dbReference type="ChEBI" id="CHEBI:57925"/>
        <dbReference type="ChEBI" id="CHEBI:59789"/>
        <dbReference type="ChEBI" id="CHEBI:183640"/>
        <dbReference type="EC" id="2.1.1.137"/>
    </reaction>
</comment>
<proteinExistence type="inferred from homology"/>